<organism evidence="5 6">
    <name type="scientific">Roseateles rivi</name>
    <dbReference type="NCBI Taxonomy" id="3299028"/>
    <lineage>
        <taxon>Bacteria</taxon>
        <taxon>Pseudomonadati</taxon>
        <taxon>Pseudomonadota</taxon>
        <taxon>Betaproteobacteria</taxon>
        <taxon>Burkholderiales</taxon>
        <taxon>Sphaerotilaceae</taxon>
        <taxon>Roseateles</taxon>
    </lineage>
</organism>
<dbReference type="InterPro" id="IPR029787">
    <property type="entry name" value="Nucleotide_cyclase"/>
</dbReference>
<dbReference type="Gene3D" id="1.25.40.10">
    <property type="entry name" value="Tetratricopeptide repeat domain"/>
    <property type="match status" value="1"/>
</dbReference>
<comment type="caution">
    <text evidence="5">The sequence shown here is derived from an EMBL/GenBank/DDBJ whole genome shotgun (WGS) entry which is preliminary data.</text>
</comment>
<sequence length="674" mass="75507">MTEHHKSRPSWLCLLAALWGLALLPLPTLALKASPASTLSLPQLELELIALEARTMHGAPGEPYLQQLTQLHERAPRHRAVANRLRYTQARIALFKGQTLMAQQISREFAERGFGGPSLVLQAEIAERQGALDLAGELAQQAWSLMEDGCESRSDDCDPRAAWHSHRLLVLSHLAQAEAATAEQAAERALQLAQTLDIGPYITQSMALLARVAHRLDHPDTVLEWLQQAERAARGDPLSTLQVLQLRAELMRHNPEVALPAITQAAQLAQRSNALHDLQHIRVLWAHLLLRNGAIAQAQQQLKLVREVLPTYQDQDLAQRVSHELTLIHIALRQFDAAQQERQRNRPGSQFRADLVLEQAQLRELGQAYANAGQHAVALELYHAERRLHAHVVQRSRDAALRQLKQQYNLERNQRDLEKLRHEELINEQRLNNQQLLRTLGLGALGVLVVVLGLLGLLLHRTRSTNKALQTRQVLLRENSELDPLTRLANRRLFHTLMQQRHPKQFLGAMLMADIDHFKAINDTHGHAAGDAVICEVARRISASVRHSDVVVRWGGEEFLIYAPDATPEALQQVATRVLSEVARQPVLYGSQALQVSISVGYVHLPIAPSQLAQVWEQAVNWADKALYHAKALGRRRAVGIERVQARDCSDMARLLAQFEQGVSQGAVQVRVIC</sequence>
<reference evidence="5 6" key="1">
    <citation type="submission" date="2024-08" db="EMBL/GenBank/DDBJ databases">
        <authorList>
            <person name="Lu H."/>
        </authorList>
    </citation>
    <scope>NUCLEOTIDE SEQUENCE [LARGE SCALE GENOMIC DNA]</scope>
    <source>
        <strain evidence="5 6">BYS180W</strain>
    </source>
</reference>
<keyword evidence="5" id="KW-0548">Nucleotidyltransferase</keyword>
<dbReference type="InterPro" id="IPR043128">
    <property type="entry name" value="Rev_trsase/Diguanyl_cyclase"/>
</dbReference>
<feature type="transmembrane region" description="Helical" evidence="3">
    <location>
        <begin position="436"/>
        <end position="459"/>
    </location>
</feature>
<evidence type="ECO:0000313" key="6">
    <source>
        <dbReference type="Proteomes" id="UP001606099"/>
    </source>
</evidence>
<dbReference type="InterPro" id="IPR011990">
    <property type="entry name" value="TPR-like_helical_dom_sf"/>
</dbReference>
<dbReference type="SUPFAM" id="SSF48452">
    <property type="entry name" value="TPR-like"/>
    <property type="match status" value="1"/>
</dbReference>
<dbReference type="PANTHER" id="PTHR45138:SF9">
    <property type="entry name" value="DIGUANYLATE CYCLASE DGCM-RELATED"/>
    <property type="match status" value="1"/>
</dbReference>
<keyword evidence="3" id="KW-1133">Transmembrane helix</keyword>
<evidence type="ECO:0000313" key="5">
    <source>
        <dbReference type="EMBL" id="MFG6447959.1"/>
    </source>
</evidence>
<keyword evidence="3" id="KW-0472">Membrane</keyword>
<dbReference type="Proteomes" id="UP001606099">
    <property type="component" value="Unassembled WGS sequence"/>
</dbReference>
<dbReference type="InterPro" id="IPR000160">
    <property type="entry name" value="GGDEF_dom"/>
</dbReference>
<feature type="domain" description="GGDEF" evidence="4">
    <location>
        <begin position="506"/>
        <end position="643"/>
    </location>
</feature>
<comment type="catalytic activity">
    <reaction evidence="2">
        <text>2 GTP = 3',3'-c-di-GMP + 2 diphosphate</text>
        <dbReference type="Rhea" id="RHEA:24898"/>
        <dbReference type="ChEBI" id="CHEBI:33019"/>
        <dbReference type="ChEBI" id="CHEBI:37565"/>
        <dbReference type="ChEBI" id="CHEBI:58805"/>
        <dbReference type="EC" id="2.7.7.65"/>
    </reaction>
</comment>
<keyword evidence="3" id="KW-0812">Transmembrane</keyword>
<evidence type="ECO:0000256" key="3">
    <source>
        <dbReference type="SAM" id="Phobius"/>
    </source>
</evidence>
<keyword evidence="6" id="KW-1185">Reference proteome</keyword>
<dbReference type="Gene3D" id="3.30.70.270">
    <property type="match status" value="1"/>
</dbReference>
<protein>
    <recommendedName>
        <fullName evidence="1">diguanylate cyclase</fullName>
        <ecNumber evidence="1">2.7.7.65</ecNumber>
    </recommendedName>
</protein>
<keyword evidence="5" id="KW-0808">Transferase</keyword>
<dbReference type="InterPro" id="IPR050469">
    <property type="entry name" value="Diguanylate_Cyclase"/>
</dbReference>
<proteinExistence type="predicted"/>
<dbReference type="NCBIfam" id="TIGR00254">
    <property type="entry name" value="GGDEF"/>
    <property type="match status" value="1"/>
</dbReference>
<dbReference type="GO" id="GO:0052621">
    <property type="term" value="F:diguanylate cyclase activity"/>
    <property type="evidence" value="ECO:0007669"/>
    <property type="project" value="UniProtKB-EC"/>
</dbReference>
<dbReference type="PANTHER" id="PTHR45138">
    <property type="entry name" value="REGULATORY COMPONENTS OF SENSORY TRANSDUCTION SYSTEM"/>
    <property type="match status" value="1"/>
</dbReference>
<evidence type="ECO:0000256" key="1">
    <source>
        <dbReference type="ARBA" id="ARBA00012528"/>
    </source>
</evidence>
<dbReference type="EC" id="2.7.7.65" evidence="1"/>
<evidence type="ECO:0000256" key="2">
    <source>
        <dbReference type="ARBA" id="ARBA00034247"/>
    </source>
</evidence>
<gene>
    <name evidence="5" type="ORF">ACG0Z6_06820</name>
</gene>
<dbReference type="SUPFAM" id="SSF55073">
    <property type="entry name" value="Nucleotide cyclase"/>
    <property type="match status" value="1"/>
</dbReference>
<dbReference type="EMBL" id="JBIGHZ010000002">
    <property type="protein sequence ID" value="MFG6447959.1"/>
    <property type="molecule type" value="Genomic_DNA"/>
</dbReference>
<dbReference type="SMART" id="SM00267">
    <property type="entry name" value="GGDEF"/>
    <property type="match status" value="1"/>
</dbReference>
<name>A0ABW7FUF9_9BURK</name>
<dbReference type="Pfam" id="PF00990">
    <property type="entry name" value="GGDEF"/>
    <property type="match status" value="1"/>
</dbReference>
<dbReference type="PROSITE" id="PS50887">
    <property type="entry name" value="GGDEF"/>
    <property type="match status" value="1"/>
</dbReference>
<dbReference type="CDD" id="cd01949">
    <property type="entry name" value="GGDEF"/>
    <property type="match status" value="1"/>
</dbReference>
<dbReference type="RefSeq" id="WP_394459796.1">
    <property type="nucleotide sequence ID" value="NZ_JBIGHZ010000002.1"/>
</dbReference>
<evidence type="ECO:0000259" key="4">
    <source>
        <dbReference type="PROSITE" id="PS50887"/>
    </source>
</evidence>
<accession>A0ABW7FUF9</accession>